<proteinExistence type="predicted"/>
<feature type="chain" id="PRO_5024377415" evidence="1">
    <location>
        <begin position="24"/>
        <end position="107"/>
    </location>
</feature>
<organism evidence="2 3">
    <name type="scientific">Asparagus officinalis</name>
    <name type="common">Garden asparagus</name>
    <dbReference type="NCBI Taxonomy" id="4686"/>
    <lineage>
        <taxon>Eukaryota</taxon>
        <taxon>Viridiplantae</taxon>
        <taxon>Streptophyta</taxon>
        <taxon>Embryophyta</taxon>
        <taxon>Tracheophyta</taxon>
        <taxon>Spermatophyta</taxon>
        <taxon>Magnoliopsida</taxon>
        <taxon>Liliopsida</taxon>
        <taxon>Asparagales</taxon>
        <taxon>Asparagaceae</taxon>
        <taxon>Asparagoideae</taxon>
        <taxon>Asparagus</taxon>
    </lineage>
</organism>
<gene>
    <name evidence="2" type="ORF">A4U43_C06F15060</name>
</gene>
<keyword evidence="1" id="KW-0732">Signal</keyword>
<name>A0A5P1EN08_ASPOF</name>
<accession>A0A5P1EN08</accession>
<feature type="signal peptide" evidence="1">
    <location>
        <begin position="1"/>
        <end position="23"/>
    </location>
</feature>
<protein>
    <submittedName>
        <fullName evidence="2">Uncharacterized protein</fullName>
    </submittedName>
</protein>
<dbReference type="EMBL" id="CM007386">
    <property type="protein sequence ID" value="ONK67043.1"/>
    <property type="molecule type" value="Genomic_DNA"/>
</dbReference>
<keyword evidence="3" id="KW-1185">Reference proteome</keyword>
<evidence type="ECO:0000313" key="3">
    <source>
        <dbReference type="Proteomes" id="UP000243459"/>
    </source>
</evidence>
<evidence type="ECO:0000256" key="1">
    <source>
        <dbReference type="SAM" id="SignalP"/>
    </source>
</evidence>
<dbReference type="Gramene" id="ONK67043">
    <property type="protein sequence ID" value="ONK67043"/>
    <property type="gene ID" value="A4U43_C06F15060"/>
</dbReference>
<sequence length="107" mass="12032">MAAKSHALLLTNLVAVPIGAVLSAIKDSGIPIVDEDDVLVISQGDSLESLINRRKNRSNRNSDEIRQKKSVRFSGHSVLQRRIRSPIKTLEIPTQDEIFIEFRRGER</sequence>
<reference evidence="3" key="1">
    <citation type="journal article" date="2017" name="Nat. Commun.">
        <title>The asparagus genome sheds light on the origin and evolution of a young Y chromosome.</title>
        <authorList>
            <person name="Harkess A."/>
            <person name="Zhou J."/>
            <person name="Xu C."/>
            <person name="Bowers J.E."/>
            <person name="Van der Hulst R."/>
            <person name="Ayyampalayam S."/>
            <person name="Mercati F."/>
            <person name="Riccardi P."/>
            <person name="McKain M.R."/>
            <person name="Kakrana A."/>
            <person name="Tang H."/>
            <person name="Ray J."/>
            <person name="Groenendijk J."/>
            <person name="Arikit S."/>
            <person name="Mathioni S.M."/>
            <person name="Nakano M."/>
            <person name="Shan H."/>
            <person name="Telgmann-Rauber A."/>
            <person name="Kanno A."/>
            <person name="Yue Z."/>
            <person name="Chen H."/>
            <person name="Li W."/>
            <person name="Chen Y."/>
            <person name="Xu X."/>
            <person name="Zhang Y."/>
            <person name="Luo S."/>
            <person name="Chen H."/>
            <person name="Gao J."/>
            <person name="Mao Z."/>
            <person name="Pires J.C."/>
            <person name="Luo M."/>
            <person name="Kudrna D."/>
            <person name="Wing R.A."/>
            <person name="Meyers B.C."/>
            <person name="Yi K."/>
            <person name="Kong H."/>
            <person name="Lavrijsen P."/>
            <person name="Sunseri F."/>
            <person name="Falavigna A."/>
            <person name="Ye Y."/>
            <person name="Leebens-Mack J.H."/>
            <person name="Chen G."/>
        </authorList>
    </citation>
    <scope>NUCLEOTIDE SEQUENCE [LARGE SCALE GENOMIC DNA]</scope>
    <source>
        <strain evidence="3">cv. DH0086</strain>
    </source>
</reference>
<evidence type="ECO:0000313" key="2">
    <source>
        <dbReference type="EMBL" id="ONK67043.1"/>
    </source>
</evidence>
<dbReference type="Proteomes" id="UP000243459">
    <property type="component" value="Chromosome 6"/>
</dbReference>
<dbReference type="AlphaFoldDB" id="A0A5P1EN08"/>